<evidence type="ECO:0000313" key="2">
    <source>
        <dbReference type="EMBL" id="KAL3692644.1"/>
    </source>
</evidence>
<evidence type="ECO:0000256" key="1">
    <source>
        <dbReference type="SAM" id="MobiDB-lite"/>
    </source>
</evidence>
<accession>A0ABD3HTH1</accession>
<protein>
    <submittedName>
        <fullName evidence="2">Uncharacterized protein</fullName>
    </submittedName>
</protein>
<name>A0ABD3HTH1_9MARC</name>
<gene>
    <name evidence="2" type="ORF">R1sor_006295</name>
</gene>
<sequence length="305" mass="34769">MTVGLMKDGYAQLTAACRKFLWGRNAEGTNKKALVAWKKICRKKEGGGLGVVCFELQAQTLKMWLVSKLLEDTDLDWDYIAKTIIIWKILDTKTRVDEIGRPVQELLILGNQMRLGEAPNKILEGWWMVKKYLKFKEDLLIPRDLRLDQALRLVAEEYHLKEAEIRHLFYEVFQRSKGCLLTTRIIQEALELAIEIEKSGSQKEAAEAVTYLTSLGMVENQNRLRLQTLGHRHLAIGNLLEPISSRSSKSSTWLVSEEQDATSDPSHLESSAIESRERPCSEAQRQTLLSLARLEDELAELGFIS</sequence>
<organism evidence="2 3">
    <name type="scientific">Riccia sorocarpa</name>
    <dbReference type="NCBI Taxonomy" id="122646"/>
    <lineage>
        <taxon>Eukaryota</taxon>
        <taxon>Viridiplantae</taxon>
        <taxon>Streptophyta</taxon>
        <taxon>Embryophyta</taxon>
        <taxon>Marchantiophyta</taxon>
        <taxon>Marchantiopsida</taxon>
        <taxon>Marchantiidae</taxon>
        <taxon>Marchantiales</taxon>
        <taxon>Ricciaceae</taxon>
        <taxon>Riccia</taxon>
    </lineage>
</organism>
<feature type="compositionally biased region" description="Polar residues" evidence="1">
    <location>
        <begin position="262"/>
        <end position="273"/>
    </location>
</feature>
<dbReference type="EMBL" id="JBJQOH010000003">
    <property type="protein sequence ID" value="KAL3692644.1"/>
    <property type="molecule type" value="Genomic_DNA"/>
</dbReference>
<evidence type="ECO:0000313" key="3">
    <source>
        <dbReference type="Proteomes" id="UP001633002"/>
    </source>
</evidence>
<feature type="region of interest" description="Disordered" evidence="1">
    <location>
        <begin position="254"/>
        <end position="281"/>
    </location>
</feature>
<reference evidence="2 3" key="1">
    <citation type="submission" date="2024-09" db="EMBL/GenBank/DDBJ databases">
        <title>Chromosome-scale assembly of Riccia sorocarpa.</title>
        <authorList>
            <person name="Paukszto L."/>
        </authorList>
    </citation>
    <scope>NUCLEOTIDE SEQUENCE [LARGE SCALE GENOMIC DNA]</scope>
    <source>
        <strain evidence="2">LP-2024</strain>
        <tissue evidence="2">Aerial parts of the thallus</tissue>
    </source>
</reference>
<dbReference type="AlphaFoldDB" id="A0ABD3HTH1"/>
<keyword evidence="3" id="KW-1185">Reference proteome</keyword>
<comment type="caution">
    <text evidence="2">The sequence shown here is derived from an EMBL/GenBank/DDBJ whole genome shotgun (WGS) entry which is preliminary data.</text>
</comment>
<dbReference type="Proteomes" id="UP001633002">
    <property type="component" value="Unassembled WGS sequence"/>
</dbReference>
<proteinExistence type="predicted"/>